<dbReference type="PROSITE" id="PS51257">
    <property type="entry name" value="PROKAR_LIPOPROTEIN"/>
    <property type="match status" value="1"/>
</dbReference>
<evidence type="ECO:0000313" key="2">
    <source>
        <dbReference type="EMBL" id="GIH07227.1"/>
    </source>
</evidence>
<evidence type="ECO:0000313" key="3">
    <source>
        <dbReference type="Proteomes" id="UP000612899"/>
    </source>
</evidence>
<feature type="chain" id="PRO_5035226170" evidence="1">
    <location>
        <begin position="26"/>
        <end position="161"/>
    </location>
</feature>
<dbReference type="EMBL" id="BONY01000035">
    <property type="protein sequence ID" value="GIH07227.1"/>
    <property type="molecule type" value="Genomic_DNA"/>
</dbReference>
<reference evidence="2" key="1">
    <citation type="submission" date="2021-01" db="EMBL/GenBank/DDBJ databases">
        <title>Whole genome shotgun sequence of Rhizocola hellebori NBRC 109834.</title>
        <authorList>
            <person name="Komaki H."/>
            <person name="Tamura T."/>
        </authorList>
    </citation>
    <scope>NUCLEOTIDE SEQUENCE</scope>
    <source>
        <strain evidence="2">NBRC 109834</strain>
    </source>
</reference>
<accession>A0A8J3VIC0</accession>
<proteinExistence type="predicted"/>
<name>A0A8J3VIC0_9ACTN</name>
<comment type="caution">
    <text evidence="2">The sequence shown here is derived from an EMBL/GenBank/DDBJ whole genome shotgun (WGS) entry which is preliminary data.</text>
</comment>
<evidence type="ECO:0000256" key="1">
    <source>
        <dbReference type="SAM" id="SignalP"/>
    </source>
</evidence>
<dbReference type="Proteomes" id="UP000612899">
    <property type="component" value="Unassembled WGS sequence"/>
</dbReference>
<sequence>MTPYVRRFLAIAAVGAALFTVSACADVPQDEPGASVKPSITKAALADKKTSCDAYKALDSETQAKLEPLAADLSAAQSDPVKALGALSQVKTLIAQQETKLSAITDQAGDAEVKVALQTRLTEVRKLKTDLDAAGTDPAKLQAVFETVDDKKSDPVKVACL</sequence>
<dbReference type="RefSeq" id="WP_203911026.1">
    <property type="nucleotide sequence ID" value="NZ_BONY01000035.1"/>
</dbReference>
<keyword evidence="3" id="KW-1185">Reference proteome</keyword>
<keyword evidence="1" id="KW-0732">Signal</keyword>
<dbReference type="AlphaFoldDB" id="A0A8J3VIC0"/>
<protein>
    <submittedName>
        <fullName evidence="2">Uncharacterized protein</fullName>
    </submittedName>
</protein>
<organism evidence="2 3">
    <name type="scientific">Rhizocola hellebori</name>
    <dbReference type="NCBI Taxonomy" id="1392758"/>
    <lineage>
        <taxon>Bacteria</taxon>
        <taxon>Bacillati</taxon>
        <taxon>Actinomycetota</taxon>
        <taxon>Actinomycetes</taxon>
        <taxon>Micromonosporales</taxon>
        <taxon>Micromonosporaceae</taxon>
        <taxon>Rhizocola</taxon>
    </lineage>
</organism>
<gene>
    <name evidence="2" type="ORF">Rhe02_52940</name>
</gene>
<feature type="signal peptide" evidence="1">
    <location>
        <begin position="1"/>
        <end position="25"/>
    </location>
</feature>